<keyword evidence="1" id="KW-0132">Cell division</keyword>
<evidence type="ECO:0000256" key="4">
    <source>
        <dbReference type="ARBA" id="ARBA00023306"/>
    </source>
</evidence>
<evidence type="ECO:0000313" key="6">
    <source>
        <dbReference type="EMBL" id="KAF5833721.1"/>
    </source>
</evidence>
<keyword evidence="2" id="KW-0498">Mitosis</keyword>
<dbReference type="InterPro" id="IPR027417">
    <property type="entry name" value="P-loop_NTPase"/>
</dbReference>
<gene>
    <name evidence="6" type="ORF">DUNSADRAFT_9919</name>
</gene>
<evidence type="ECO:0000256" key="5">
    <source>
        <dbReference type="SAM" id="Coils"/>
    </source>
</evidence>
<evidence type="ECO:0000256" key="2">
    <source>
        <dbReference type="ARBA" id="ARBA00022776"/>
    </source>
</evidence>
<reference evidence="6" key="1">
    <citation type="submission" date="2017-08" db="EMBL/GenBank/DDBJ databases">
        <authorList>
            <person name="Polle J.E."/>
            <person name="Barry K."/>
            <person name="Cushman J."/>
            <person name="Schmutz J."/>
            <person name="Tran D."/>
            <person name="Hathwaick L.T."/>
            <person name="Yim W.C."/>
            <person name="Jenkins J."/>
            <person name="Mckie-Krisberg Z.M."/>
            <person name="Prochnik S."/>
            <person name="Lindquist E."/>
            <person name="Dockter R.B."/>
            <person name="Adam C."/>
            <person name="Molina H."/>
            <person name="Bunkerborg J."/>
            <person name="Jin E."/>
            <person name="Buchheim M."/>
            <person name="Magnuson J."/>
        </authorList>
    </citation>
    <scope>NUCLEOTIDE SEQUENCE</scope>
    <source>
        <strain evidence="6">CCAP 19/18</strain>
    </source>
</reference>
<name>A0ABQ7GGI3_DUNSA</name>
<protein>
    <submittedName>
        <fullName evidence="6">Uncharacterized protein</fullName>
    </submittedName>
</protein>
<keyword evidence="5" id="KW-0175">Coiled coil</keyword>
<dbReference type="Gene3D" id="3.40.50.300">
    <property type="entry name" value="P-loop containing nucleotide triphosphate hydrolases"/>
    <property type="match status" value="1"/>
</dbReference>
<evidence type="ECO:0000313" key="7">
    <source>
        <dbReference type="Proteomes" id="UP000815325"/>
    </source>
</evidence>
<comment type="caution">
    <text evidence="6">The sequence shown here is derived from an EMBL/GenBank/DDBJ whole genome shotgun (WGS) entry which is preliminary data.</text>
</comment>
<accession>A0ABQ7GGI3</accession>
<proteinExistence type="predicted"/>
<evidence type="ECO:0000256" key="1">
    <source>
        <dbReference type="ARBA" id="ARBA00022618"/>
    </source>
</evidence>
<dbReference type="EMBL" id="MU069795">
    <property type="protein sequence ID" value="KAF5833721.1"/>
    <property type="molecule type" value="Genomic_DNA"/>
</dbReference>
<feature type="coiled-coil region" evidence="5">
    <location>
        <begin position="116"/>
        <end position="171"/>
    </location>
</feature>
<dbReference type="Proteomes" id="UP000815325">
    <property type="component" value="Unassembled WGS sequence"/>
</dbReference>
<evidence type="ECO:0000256" key="3">
    <source>
        <dbReference type="ARBA" id="ARBA00023242"/>
    </source>
</evidence>
<organism evidence="6 7">
    <name type="scientific">Dunaliella salina</name>
    <name type="common">Green alga</name>
    <name type="synonym">Protococcus salinus</name>
    <dbReference type="NCBI Taxonomy" id="3046"/>
    <lineage>
        <taxon>Eukaryota</taxon>
        <taxon>Viridiplantae</taxon>
        <taxon>Chlorophyta</taxon>
        <taxon>core chlorophytes</taxon>
        <taxon>Chlorophyceae</taxon>
        <taxon>CS clade</taxon>
        <taxon>Chlamydomonadales</taxon>
        <taxon>Dunaliellaceae</taxon>
        <taxon>Dunaliella</taxon>
    </lineage>
</organism>
<keyword evidence="3" id="KW-0539">Nucleus</keyword>
<keyword evidence="7" id="KW-1185">Reference proteome</keyword>
<sequence>MCTCLKELLCHNSDGTSEADHPKRGFVRLVYHTHEGEEVSFSRHIQPSSSAGDANYQSVYKINDRAVSWDAYCQRLSAFGIRVKVRNFLVFQGDIEAVAAKSPQGLTQLMEQVSGSEAYKQQYEDLQARAMAAEEKVATAFTRKKAVANERKQKKEQKDEAERYVAKQKELLDLRTEHTLFQLHHMKTDRGAALKESKRLQDAATKVLRDHETFEEQVEGLKRKQAGCAKERMLQEKKVKKLQGEKDKKSPPMVHAKEESALQEAGGRYTLILPAAHAVNCRCQCEHLGQKCAVNTFPVCSSQEAGGRHTLVPSAAHAWGRRQFEQLGQKCAANTSPACTARKKLEADTRLYYQQHTRGAGANLNSQEVQEEYAQIKLQVRGWF</sequence>
<keyword evidence="4" id="KW-0131">Cell cycle</keyword>
<dbReference type="SUPFAM" id="SSF52540">
    <property type="entry name" value="P-loop containing nucleoside triphosphate hydrolases"/>
    <property type="match status" value="1"/>
</dbReference>
<dbReference type="PANTHER" id="PTHR18937:SF12">
    <property type="entry name" value="STRUCTURAL MAINTENANCE OF CHROMOSOMES PROTEIN"/>
    <property type="match status" value="1"/>
</dbReference>
<dbReference type="PANTHER" id="PTHR18937">
    <property type="entry name" value="STRUCTURAL MAINTENANCE OF CHROMOSOMES SMC FAMILY MEMBER"/>
    <property type="match status" value="1"/>
</dbReference>